<protein>
    <submittedName>
        <fullName evidence="1">Uncharacterized protein</fullName>
    </submittedName>
</protein>
<comment type="caution">
    <text evidence="1">The sequence shown here is derived from an EMBL/GenBank/DDBJ whole genome shotgun (WGS) entry which is preliminary data.</text>
</comment>
<evidence type="ECO:0000313" key="1">
    <source>
        <dbReference type="EMBL" id="GGC57657.1"/>
    </source>
</evidence>
<keyword evidence="2" id="KW-1185">Reference proteome</keyword>
<reference evidence="1" key="2">
    <citation type="submission" date="2020-09" db="EMBL/GenBank/DDBJ databases">
        <authorList>
            <person name="Sun Q."/>
            <person name="Zhou Y."/>
        </authorList>
    </citation>
    <scope>NUCLEOTIDE SEQUENCE</scope>
    <source>
        <strain evidence="1">CGMCC 1.15478</strain>
    </source>
</reference>
<dbReference type="EMBL" id="BMJH01000001">
    <property type="protein sequence ID" value="GGC57657.1"/>
    <property type="molecule type" value="Genomic_DNA"/>
</dbReference>
<evidence type="ECO:0000313" key="2">
    <source>
        <dbReference type="Proteomes" id="UP000641514"/>
    </source>
</evidence>
<sequence>MFILIFLPVRMLASATRAARDTAFDTVGQLTRRTPVLVHTVDLRPQLAVLGRIAQSGLLDPDGPLDRLLSRGGLLERLVDEEGVLEKVLEKGGPLDRLLAEGGVLDQIAVKDGLVERAIISGGPVDRLLADDGLVATVAERDVIGRLVALLHTLERFGPAVDRIVPTLDALNSTATSLQDMLNPANAVNDFVARIPMLRRKPATEIVVATR</sequence>
<gene>
    <name evidence="1" type="ORF">GCM10011410_07730</name>
</gene>
<name>A0A916U2W2_9ACTN</name>
<proteinExistence type="predicted"/>
<accession>A0A916U2W2</accession>
<reference evidence="1" key="1">
    <citation type="journal article" date="2014" name="Int. J. Syst. Evol. Microbiol.">
        <title>Complete genome sequence of Corynebacterium casei LMG S-19264T (=DSM 44701T), isolated from a smear-ripened cheese.</title>
        <authorList>
            <consortium name="US DOE Joint Genome Institute (JGI-PGF)"/>
            <person name="Walter F."/>
            <person name="Albersmeier A."/>
            <person name="Kalinowski J."/>
            <person name="Ruckert C."/>
        </authorList>
    </citation>
    <scope>NUCLEOTIDE SEQUENCE</scope>
    <source>
        <strain evidence="1">CGMCC 1.15478</strain>
    </source>
</reference>
<dbReference type="Proteomes" id="UP000641514">
    <property type="component" value="Unassembled WGS sequence"/>
</dbReference>
<dbReference type="AlphaFoldDB" id="A0A916U2W2"/>
<organism evidence="1 2">
    <name type="scientific">Hoyosella rhizosphaerae</name>
    <dbReference type="NCBI Taxonomy" id="1755582"/>
    <lineage>
        <taxon>Bacteria</taxon>
        <taxon>Bacillati</taxon>
        <taxon>Actinomycetota</taxon>
        <taxon>Actinomycetes</taxon>
        <taxon>Mycobacteriales</taxon>
        <taxon>Hoyosellaceae</taxon>
        <taxon>Hoyosella</taxon>
    </lineage>
</organism>